<feature type="region of interest" description="Disordered" evidence="1">
    <location>
        <begin position="117"/>
        <end position="155"/>
    </location>
</feature>
<evidence type="ECO:0000256" key="1">
    <source>
        <dbReference type="SAM" id="MobiDB-lite"/>
    </source>
</evidence>
<feature type="region of interest" description="Disordered" evidence="1">
    <location>
        <begin position="1"/>
        <end position="87"/>
    </location>
</feature>
<organism evidence="2 3">
    <name type="scientific">Chitiniphilus purpureus</name>
    <dbReference type="NCBI Taxonomy" id="2981137"/>
    <lineage>
        <taxon>Bacteria</taxon>
        <taxon>Pseudomonadati</taxon>
        <taxon>Pseudomonadota</taxon>
        <taxon>Betaproteobacteria</taxon>
        <taxon>Neisseriales</taxon>
        <taxon>Chitinibacteraceae</taxon>
        <taxon>Chitiniphilus</taxon>
    </lineage>
</organism>
<evidence type="ECO:0000313" key="2">
    <source>
        <dbReference type="EMBL" id="UXY16922.1"/>
    </source>
</evidence>
<evidence type="ECO:0000313" key="3">
    <source>
        <dbReference type="Proteomes" id="UP001061302"/>
    </source>
</evidence>
<dbReference type="Proteomes" id="UP001061302">
    <property type="component" value="Chromosome"/>
</dbReference>
<keyword evidence="3" id="KW-1185">Reference proteome</keyword>
<reference evidence="2" key="1">
    <citation type="submission" date="2022-10" db="EMBL/GenBank/DDBJ databases">
        <title>Chitiniphilus purpureus sp. nov., a novel chitin-degrading bacterium isolated from crawfish pond sediment.</title>
        <authorList>
            <person name="Li K."/>
        </authorList>
    </citation>
    <scope>NUCLEOTIDE SEQUENCE</scope>
    <source>
        <strain evidence="2">CD1</strain>
    </source>
</reference>
<sequence length="396" mass="43598">MSADFPNKRKKLNEQAPPTQPQHTKQVKVGNNLTFQVPIKSTQGSTSTPKRPKHSGRYRLQFTPVSSSNQQQTPVVAPSSTTPMLFHPGVPSTTSGTSYASPGFTPLLQPVQPIPSTSTFSGGPIPPMPTLQGTGPGTPGFQPLQPTSTASNSNAMPQTGFVPIADSPRTGKGVRKLPHPDRFGADKIQSAIGKVAQPDENQKRLAHAMQDSFVQYESLMAQAKTSSDPDKAKELTLFAKGMKNESMQYYSYYKKYGKMNDQEKQARTYHPQVGLWHPDIASGGFESGRKPDLLKTVNKGNQRISTFLEFKSRTLPESSVTQITDTLSMLQSNQTKFLTRRPWQKVDSLSLKSYKVSFAESGLDGNTLRQQHQEIRSNSTGQNTLNLRFKGTVQKK</sequence>
<name>A0ABY6DSC9_9NEIS</name>
<dbReference type="EMBL" id="CP106753">
    <property type="protein sequence ID" value="UXY16922.1"/>
    <property type="molecule type" value="Genomic_DNA"/>
</dbReference>
<proteinExistence type="predicted"/>
<protein>
    <submittedName>
        <fullName evidence="2">Uncharacterized protein</fullName>
    </submittedName>
</protein>
<gene>
    <name evidence="2" type="ORF">N8I74_07880</name>
</gene>
<feature type="compositionally biased region" description="Polar residues" evidence="1">
    <location>
        <begin position="21"/>
        <end position="49"/>
    </location>
</feature>
<accession>A0ABY6DSC9</accession>
<feature type="compositionally biased region" description="Polar residues" evidence="1">
    <location>
        <begin position="63"/>
        <end position="83"/>
    </location>
</feature>
<dbReference type="RefSeq" id="WP_263126338.1">
    <property type="nucleotide sequence ID" value="NZ_CP106753.1"/>
</dbReference>